<accession>A0ABY3WTW8</accession>
<dbReference type="RefSeq" id="WP_242338415.1">
    <property type="nucleotide sequence ID" value="NZ_CP071872.1"/>
</dbReference>
<organism evidence="2 3">
    <name type="scientific">Streptomyces formicae</name>
    <dbReference type="NCBI Taxonomy" id="1616117"/>
    <lineage>
        <taxon>Bacteria</taxon>
        <taxon>Bacillati</taxon>
        <taxon>Actinomycetota</taxon>
        <taxon>Actinomycetes</taxon>
        <taxon>Kitasatosporales</taxon>
        <taxon>Streptomycetaceae</taxon>
        <taxon>Streptomyces</taxon>
    </lineage>
</organism>
<sequence>MRTRPSSSSTAGCASCSAGTATAATTRNGRRDPGPGTLAVLPRRIPHAFVVTSSTARLLTLVTPAGFEQFVVEAGSPADAPMEGPPDVAALTAMGARYGVRVVGPPPVP</sequence>
<evidence type="ECO:0000256" key="1">
    <source>
        <dbReference type="SAM" id="MobiDB-lite"/>
    </source>
</evidence>
<evidence type="ECO:0000313" key="2">
    <source>
        <dbReference type="EMBL" id="UNM16084.1"/>
    </source>
</evidence>
<name>A0ABY3WTW8_9ACTN</name>
<dbReference type="InterPro" id="IPR014710">
    <property type="entry name" value="RmlC-like_jellyroll"/>
</dbReference>
<reference evidence="2 3" key="1">
    <citation type="submission" date="2021-03" db="EMBL/GenBank/DDBJ databases">
        <title>Complete genome of Streptomyces formicae strain 1H-GS9 (DSM 100524).</title>
        <authorList>
            <person name="Atanasov K.E."/>
            <person name="Altabella T."/>
            <person name="Ferrer A."/>
        </authorList>
    </citation>
    <scope>NUCLEOTIDE SEQUENCE [LARGE SCALE GENOMIC DNA]</scope>
    <source>
        <strain evidence="2 3">1H-GS9</strain>
    </source>
</reference>
<dbReference type="Gene3D" id="2.60.120.10">
    <property type="entry name" value="Jelly Rolls"/>
    <property type="match status" value="1"/>
</dbReference>
<dbReference type="InterPro" id="IPR011051">
    <property type="entry name" value="RmlC_Cupin_sf"/>
</dbReference>
<feature type="region of interest" description="Disordered" evidence="1">
    <location>
        <begin position="1"/>
        <end position="39"/>
    </location>
</feature>
<gene>
    <name evidence="2" type="ORF">J4032_35620</name>
</gene>
<dbReference type="EMBL" id="CP071872">
    <property type="protein sequence ID" value="UNM16084.1"/>
    <property type="molecule type" value="Genomic_DNA"/>
</dbReference>
<keyword evidence="3" id="KW-1185">Reference proteome</keyword>
<protein>
    <submittedName>
        <fullName evidence="2">Uncharacterized protein</fullName>
    </submittedName>
</protein>
<dbReference type="Proteomes" id="UP000828924">
    <property type="component" value="Chromosome"/>
</dbReference>
<proteinExistence type="predicted"/>
<feature type="compositionally biased region" description="Low complexity" evidence="1">
    <location>
        <begin position="1"/>
        <end position="26"/>
    </location>
</feature>
<evidence type="ECO:0000313" key="3">
    <source>
        <dbReference type="Proteomes" id="UP000828924"/>
    </source>
</evidence>
<dbReference type="SUPFAM" id="SSF51182">
    <property type="entry name" value="RmlC-like cupins"/>
    <property type="match status" value="1"/>
</dbReference>